<keyword evidence="2" id="KW-0808">Transferase</keyword>
<dbReference type="PANTHER" id="PTHR23117">
    <property type="entry name" value="GUANYLATE KINASE-RELATED"/>
    <property type="match status" value="1"/>
</dbReference>
<sequence length="196" mass="23324">MNLVPIFITGLIGLCQDYLMERLKLDFQDKFIDVKFHSTKIQKELLGKNSEDYFISKDILEREIREKNFIVFYERLNIYLSRLELQRIKDMGKLSLIFIDIPSSKTIKQEGTCKNAIFICITSKSIEQFRDYQKKKNLDNEIFEYLIDLAKEDIPFCTSDHFDNIIYQSNDNLEECYQQLTEILIPYISIENTKKN</sequence>
<dbReference type="GO" id="GO:0005829">
    <property type="term" value="C:cytosol"/>
    <property type="evidence" value="ECO:0007669"/>
    <property type="project" value="TreeGrafter"/>
</dbReference>
<evidence type="ECO:0000256" key="2">
    <source>
        <dbReference type="ARBA" id="ARBA00022679"/>
    </source>
</evidence>
<dbReference type="PROSITE" id="PS50052">
    <property type="entry name" value="GUANYLATE_KINASE_2"/>
    <property type="match status" value="1"/>
</dbReference>
<comment type="similarity">
    <text evidence="1">Belongs to the guanylate kinase family.</text>
</comment>
<dbReference type="STRING" id="361077.A0A151ZAM2"/>
<accession>A0A151ZAM2</accession>
<dbReference type="InParanoid" id="A0A151ZAM2"/>
<keyword evidence="3" id="KW-0418">Kinase</keyword>
<dbReference type="PANTHER" id="PTHR23117:SF13">
    <property type="entry name" value="GUANYLATE KINASE"/>
    <property type="match status" value="1"/>
</dbReference>
<protein>
    <recommendedName>
        <fullName evidence="4">Guanylate kinase-like domain-containing protein</fullName>
    </recommendedName>
</protein>
<reference evidence="5 6" key="1">
    <citation type="submission" date="2015-12" db="EMBL/GenBank/DDBJ databases">
        <title>Dictyostelia acquired genes for synthesis and detection of signals that induce cell-type specialization by lateral gene transfer from prokaryotes.</title>
        <authorList>
            <person name="Gloeckner G."/>
            <person name="Schaap P."/>
        </authorList>
    </citation>
    <scope>NUCLEOTIDE SEQUENCE [LARGE SCALE GENOMIC DNA]</scope>
    <source>
        <strain evidence="5 6">TK</strain>
    </source>
</reference>
<evidence type="ECO:0000256" key="3">
    <source>
        <dbReference type="ARBA" id="ARBA00022777"/>
    </source>
</evidence>
<dbReference type="Pfam" id="PF00625">
    <property type="entry name" value="Guanylate_kin"/>
    <property type="match status" value="1"/>
</dbReference>
<dbReference type="SUPFAM" id="SSF52540">
    <property type="entry name" value="P-loop containing nucleoside triphosphate hydrolases"/>
    <property type="match status" value="1"/>
</dbReference>
<feature type="domain" description="Guanylate kinase-like" evidence="4">
    <location>
        <begin position="3"/>
        <end position="185"/>
    </location>
</feature>
<evidence type="ECO:0000313" key="6">
    <source>
        <dbReference type="Proteomes" id="UP000076078"/>
    </source>
</evidence>
<evidence type="ECO:0000313" key="5">
    <source>
        <dbReference type="EMBL" id="KYQ90978.1"/>
    </source>
</evidence>
<dbReference type="GO" id="GO:0004385">
    <property type="term" value="F:GMP kinase activity"/>
    <property type="evidence" value="ECO:0007669"/>
    <property type="project" value="TreeGrafter"/>
</dbReference>
<dbReference type="InterPro" id="IPR008144">
    <property type="entry name" value="Guanylate_kin-like_dom"/>
</dbReference>
<name>A0A151ZAM2_TIELA</name>
<dbReference type="InterPro" id="IPR008145">
    <property type="entry name" value="GK/Ca_channel_bsu"/>
</dbReference>
<evidence type="ECO:0000259" key="4">
    <source>
        <dbReference type="PROSITE" id="PS50052"/>
    </source>
</evidence>
<evidence type="ECO:0000256" key="1">
    <source>
        <dbReference type="ARBA" id="ARBA00005790"/>
    </source>
</evidence>
<comment type="caution">
    <text evidence="5">The sequence shown here is derived from an EMBL/GenBank/DDBJ whole genome shotgun (WGS) entry which is preliminary data.</text>
</comment>
<gene>
    <name evidence="5" type="ORF">DLAC_07866</name>
</gene>
<proteinExistence type="inferred from homology"/>
<dbReference type="EMBL" id="LODT01000035">
    <property type="protein sequence ID" value="KYQ90978.1"/>
    <property type="molecule type" value="Genomic_DNA"/>
</dbReference>
<dbReference type="Proteomes" id="UP000076078">
    <property type="component" value="Unassembled WGS sequence"/>
</dbReference>
<dbReference type="InterPro" id="IPR027417">
    <property type="entry name" value="P-loop_NTPase"/>
</dbReference>
<dbReference type="AlphaFoldDB" id="A0A151ZAM2"/>
<organism evidence="5 6">
    <name type="scientific">Tieghemostelium lacteum</name>
    <name type="common">Slime mold</name>
    <name type="synonym">Dictyostelium lacteum</name>
    <dbReference type="NCBI Taxonomy" id="361077"/>
    <lineage>
        <taxon>Eukaryota</taxon>
        <taxon>Amoebozoa</taxon>
        <taxon>Evosea</taxon>
        <taxon>Eumycetozoa</taxon>
        <taxon>Dictyostelia</taxon>
        <taxon>Dictyosteliales</taxon>
        <taxon>Raperosteliaceae</taxon>
        <taxon>Tieghemostelium</taxon>
    </lineage>
</organism>
<keyword evidence="6" id="KW-1185">Reference proteome</keyword>
<dbReference type="Gene3D" id="3.40.50.300">
    <property type="entry name" value="P-loop containing nucleotide triphosphate hydrolases"/>
    <property type="match status" value="1"/>
</dbReference>